<dbReference type="InterPro" id="IPR005829">
    <property type="entry name" value="Sugar_transporter_CS"/>
</dbReference>
<dbReference type="Pfam" id="PF00083">
    <property type="entry name" value="Sugar_tr"/>
    <property type="match status" value="1"/>
</dbReference>
<dbReference type="PROSITE" id="PS50850">
    <property type="entry name" value="MFS"/>
    <property type="match status" value="1"/>
</dbReference>
<dbReference type="SUPFAM" id="SSF103473">
    <property type="entry name" value="MFS general substrate transporter"/>
    <property type="match status" value="1"/>
</dbReference>
<keyword evidence="4 9" id="KW-0812">Transmembrane</keyword>
<feature type="compositionally biased region" description="Low complexity" evidence="8">
    <location>
        <begin position="576"/>
        <end position="586"/>
    </location>
</feature>
<dbReference type="FunFam" id="1.20.1250.20:FF:000090">
    <property type="entry name" value="MFS sugar transporter, putative"/>
    <property type="match status" value="1"/>
</dbReference>
<sequence>MELVHRYNLAHHYHTDRLLHLINALAGLSIFFFGYDQGMMGGVNNAEDYYDSTMHFGHKDPATGAVVVTNTLLQGGIVSAYYLGTLIGCLIGGSIGDTHGRIKSIALGALWAVIGAVFQASAQSARWMICARLLNGLGTGILNAIIPVYASEISPPTTRGSFIAQEFTLNIFGVCSAYWLSYALSRLLPSASPFLWRFPIAFQIVPLLVLFVSVWIFPESPRWLAKVGREGEGRWVLGRLRGENGGEVEGEWSGVVEEVEVEKKSAGVQNYVTMFFGTGEGSEGLHIGRRVQLVIWLQVMQEWIGIAGVTVYAQTIFRIAGIGNEESGWVSGLNNTVYMFSTLICVFTLDRIGRRWTLYWGSVGMGISMFAAGTFSRLGIENTGDAAKQYGVAAVFFIFLFTAIFGATWLTVPWLYPAEIFPLEVRAKGNAWGVVGWSIGNGMLTFLCPVMFEALDEKTLYIFGICNIITVPMVYCLYPETNQRTLEEINLIFSSDSIWTWDAERNFKNLKTQDEAGSRLLPANGGGEGEQPLLDPETGLPRESDMPAVLSGSTGGSDEGQKEAQVKMKRLGGAEEGQWLLEEGEG</sequence>
<dbReference type="GO" id="GO:0016020">
    <property type="term" value="C:membrane"/>
    <property type="evidence" value="ECO:0007669"/>
    <property type="project" value="UniProtKB-SubCell"/>
</dbReference>
<comment type="subcellular location">
    <subcellularLocation>
        <location evidence="1">Membrane</location>
        <topology evidence="1">Multi-pass membrane protein</topology>
    </subcellularLocation>
</comment>
<evidence type="ECO:0000256" key="8">
    <source>
        <dbReference type="SAM" id="MobiDB-lite"/>
    </source>
</evidence>
<dbReference type="InterPro" id="IPR036259">
    <property type="entry name" value="MFS_trans_sf"/>
</dbReference>
<feature type="transmembrane region" description="Helical" evidence="9">
    <location>
        <begin position="431"/>
        <end position="452"/>
    </location>
</feature>
<dbReference type="InterPro" id="IPR020846">
    <property type="entry name" value="MFS_dom"/>
</dbReference>
<dbReference type="InterPro" id="IPR003663">
    <property type="entry name" value="Sugar/inositol_transpt"/>
</dbReference>
<dbReference type="GO" id="GO:0005351">
    <property type="term" value="F:carbohydrate:proton symporter activity"/>
    <property type="evidence" value="ECO:0007669"/>
    <property type="project" value="TreeGrafter"/>
</dbReference>
<comment type="caution">
    <text evidence="11">The sequence shown here is derived from an EMBL/GenBank/DDBJ whole genome shotgun (WGS) entry which is preliminary data.</text>
</comment>
<evidence type="ECO:0000256" key="4">
    <source>
        <dbReference type="ARBA" id="ARBA00022692"/>
    </source>
</evidence>
<reference evidence="11" key="1">
    <citation type="submission" date="2023-03" db="EMBL/GenBank/DDBJ databases">
        <title>Complete genome of Cladonia borealis.</title>
        <authorList>
            <person name="Park H."/>
        </authorList>
    </citation>
    <scope>NUCLEOTIDE SEQUENCE</scope>
    <source>
        <strain evidence="11">ANT050790</strain>
    </source>
</reference>
<feature type="transmembrane region" description="Helical" evidence="9">
    <location>
        <begin position="194"/>
        <end position="217"/>
    </location>
</feature>
<feature type="transmembrane region" description="Helical" evidence="9">
    <location>
        <begin position="18"/>
        <end position="35"/>
    </location>
</feature>
<name>A0AA39UY86_9LECA</name>
<dbReference type="PRINTS" id="PR00171">
    <property type="entry name" value="SUGRTRNSPORT"/>
</dbReference>
<evidence type="ECO:0000256" key="3">
    <source>
        <dbReference type="ARBA" id="ARBA00022448"/>
    </source>
</evidence>
<feature type="transmembrane region" description="Helical" evidence="9">
    <location>
        <begin position="390"/>
        <end position="410"/>
    </location>
</feature>
<keyword evidence="12" id="KW-1185">Reference proteome</keyword>
<evidence type="ECO:0000256" key="5">
    <source>
        <dbReference type="ARBA" id="ARBA00022989"/>
    </source>
</evidence>
<feature type="transmembrane region" description="Helical" evidence="9">
    <location>
        <begin position="293"/>
        <end position="317"/>
    </location>
</feature>
<evidence type="ECO:0000313" key="12">
    <source>
        <dbReference type="Proteomes" id="UP001166286"/>
    </source>
</evidence>
<feature type="region of interest" description="Disordered" evidence="8">
    <location>
        <begin position="518"/>
        <end position="586"/>
    </location>
</feature>
<dbReference type="NCBIfam" id="TIGR00879">
    <property type="entry name" value="SP"/>
    <property type="match status" value="1"/>
</dbReference>
<feature type="transmembrane region" description="Helical" evidence="9">
    <location>
        <begin position="72"/>
        <end position="92"/>
    </location>
</feature>
<feature type="transmembrane region" description="Helical" evidence="9">
    <location>
        <begin position="133"/>
        <end position="150"/>
    </location>
</feature>
<keyword evidence="3 7" id="KW-0813">Transport</keyword>
<dbReference type="Proteomes" id="UP001166286">
    <property type="component" value="Unassembled WGS sequence"/>
</dbReference>
<feature type="transmembrane region" description="Helical" evidence="9">
    <location>
        <begin position="329"/>
        <end position="349"/>
    </location>
</feature>
<evidence type="ECO:0000256" key="2">
    <source>
        <dbReference type="ARBA" id="ARBA00010992"/>
    </source>
</evidence>
<protein>
    <recommendedName>
        <fullName evidence="10">Major facilitator superfamily (MFS) profile domain-containing protein</fullName>
    </recommendedName>
</protein>
<dbReference type="PANTHER" id="PTHR48022">
    <property type="entry name" value="PLASTIDIC GLUCOSE TRANSPORTER 4"/>
    <property type="match status" value="1"/>
</dbReference>
<evidence type="ECO:0000256" key="9">
    <source>
        <dbReference type="SAM" id="Phobius"/>
    </source>
</evidence>
<feature type="transmembrane region" description="Helical" evidence="9">
    <location>
        <begin position="162"/>
        <end position="182"/>
    </location>
</feature>
<feature type="domain" description="Major facilitator superfamily (MFS) profile" evidence="10">
    <location>
        <begin position="22"/>
        <end position="482"/>
    </location>
</feature>
<keyword evidence="6 9" id="KW-0472">Membrane</keyword>
<dbReference type="Gene3D" id="1.20.1250.20">
    <property type="entry name" value="MFS general substrate transporter like domains"/>
    <property type="match status" value="1"/>
</dbReference>
<evidence type="ECO:0000259" key="10">
    <source>
        <dbReference type="PROSITE" id="PS50850"/>
    </source>
</evidence>
<evidence type="ECO:0000256" key="6">
    <source>
        <dbReference type="ARBA" id="ARBA00023136"/>
    </source>
</evidence>
<feature type="transmembrane region" description="Helical" evidence="9">
    <location>
        <begin position="104"/>
        <end position="121"/>
    </location>
</feature>
<dbReference type="InterPro" id="IPR050360">
    <property type="entry name" value="MFS_Sugar_Transporters"/>
</dbReference>
<evidence type="ECO:0000256" key="1">
    <source>
        <dbReference type="ARBA" id="ARBA00004141"/>
    </source>
</evidence>
<gene>
    <name evidence="11" type="ORF">JMJ35_009341</name>
</gene>
<accession>A0AA39UY86</accession>
<dbReference type="AlphaFoldDB" id="A0AA39UY86"/>
<dbReference type="EMBL" id="JAFEKC020000021">
    <property type="protein sequence ID" value="KAK0508257.1"/>
    <property type="molecule type" value="Genomic_DNA"/>
</dbReference>
<dbReference type="InterPro" id="IPR005828">
    <property type="entry name" value="MFS_sugar_transport-like"/>
</dbReference>
<evidence type="ECO:0000256" key="7">
    <source>
        <dbReference type="RuleBase" id="RU003346"/>
    </source>
</evidence>
<evidence type="ECO:0000313" key="11">
    <source>
        <dbReference type="EMBL" id="KAK0508257.1"/>
    </source>
</evidence>
<feature type="transmembrane region" description="Helical" evidence="9">
    <location>
        <begin position="458"/>
        <end position="478"/>
    </location>
</feature>
<organism evidence="11 12">
    <name type="scientific">Cladonia borealis</name>
    <dbReference type="NCBI Taxonomy" id="184061"/>
    <lineage>
        <taxon>Eukaryota</taxon>
        <taxon>Fungi</taxon>
        <taxon>Dikarya</taxon>
        <taxon>Ascomycota</taxon>
        <taxon>Pezizomycotina</taxon>
        <taxon>Lecanoromycetes</taxon>
        <taxon>OSLEUM clade</taxon>
        <taxon>Lecanoromycetidae</taxon>
        <taxon>Lecanorales</taxon>
        <taxon>Lecanorineae</taxon>
        <taxon>Cladoniaceae</taxon>
        <taxon>Cladonia</taxon>
    </lineage>
</organism>
<feature type="transmembrane region" description="Helical" evidence="9">
    <location>
        <begin position="356"/>
        <end position="378"/>
    </location>
</feature>
<keyword evidence="5 9" id="KW-1133">Transmembrane helix</keyword>
<dbReference type="PANTHER" id="PTHR48022:SF78">
    <property type="entry name" value="MONOSACCHARIDE TRANSPORTER, PUTATIVE (AFU_ORTHOLOGUE AFUA_2G02110)-RELATED"/>
    <property type="match status" value="1"/>
</dbReference>
<comment type="similarity">
    <text evidence="2 7">Belongs to the major facilitator superfamily. Sugar transporter (TC 2.A.1.1) family.</text>
</comment>
<dbReference type="PROSITE" id="PS00217">
    <property type="entry name" value="SUGAR_TRANSPORT_2"/>
    <property type="match status" value="1"/>
</dbReference>
<proteinExistence type="inferred from homology"/>